<dbReference type="PaxDb" id="3880-AES75667"/>
<evidence type="ECO:0000313" key="3">
    <source>
        <dbReference type="EnsemblPlants" id="AES75667"/>
    </source>
</evidence>
<reference evidence="2 4" key="2">
    <citation type="journal article" date="2014" name="BMC Genomics">
        <title>An improved genome release (version Mt4.0) for the model legume Medicago truncatula.</title>
        <authorList>
            <person name="Tang H."/>
            <person name="Krishnakumar V."/>
            <person name="Bidwell S."/>
            <person name="Rosen B."/>
            <person name="Chan A."/>
            <person name="Zhou S."/>
            <person name="Gentzbittel L."/>
            <person name="Childs K.L."/>
            <person name="Yandell M."/>
            <person name="Gundlach H."/>
            <person name="Mayer K.F."/>
            <person name="Schwartz D.C."/>
            <person name="Town C.D."/>
        </authorList>
    </citation>
    <scope>GENOME REANNOTATION</scope>
    <source>
        <strain evidence="3 4">cv. Jemalong A17</strain>
    </source>
</reference>
<protein>
    <submittedName>
        <fullName evidence="2">DUF4283 domain protein</fullName>
    </submittedName>
</protein>
<dbReference type="PANTHER" id="PTHR34427">
    <property type="entry name" value="DUF4283 DOMAIN PROTEIN"/>
    <property type="match status" value="1"/>
</dbReference>
<accession>A0A0C3VWB9</accession>
<reference evidence="3" key="3">
    <citation type="submission" date="2015-04" db="UniProtKB">
        <authorList>
            <consortium name="EnsemblPlants"/>
        </authorList>
    </citation>
    <scope>IDENTIFICATION</scope>
    <source>
        <strain evidence="3">cv. Jemalong A17</strain>
    </source>
</reference>
<dbReference type="EnsemblPlants" id="AES75667">
    <property type="protein sequence ID" value="AES75667"/>
    <property type="gene ID" value="MTR_6g054900"/>
</dbReference>
<gene>
    <name evidence="2" type="ordered locus">MTR_6g054900</name>
</gene>
<accession>G7KLJ8</accession>
<evidence type="ECO:0000256" key="1">
    <source>
        <dbReference type="SAM" id="MobiDB-lite"/>
    </source>
</evidence>
<dbReference type="PANTHER" id="PTHR34427:SF5">
    <property type="entry name" value="DUF4283 DOMAIN-CONTAINING PROTEIN"/>
    <property type="match status" value="1"/>
</dbReference>
<dbReference type="HOGENOM" id="CLU_1020719_0_0_1"/>
<feature type="region of interest" description="Disordered" evidence="1">
    <location>
        <begin position="1"/>
        <end position="23"/>
    </location>
</feature>
<feature type="compositionally biased region" description="Basic and acidic residues" evidence="1">
    <location>
        <begin position="1"/>
        <end position="10"/>
    </location>
</feature>
<evidence type="ECO:0000313" key="4">
    <source>
        <dbReference type="Proteomes" id="UP000002051"/>
    </source>
</evidence>
<dbReference type="AlphaFoldDB" id="G7KLJ8"/>
<sequence>MGEGEGEKRVSGGNKGAGGGRKPMSKLIRKYTSVPHDLDWARKGVIVSVLNGEAIPVIQTRIEDAGFDDLDIIPLTRFSFISSSDVMAVFAEAQDFFNLFFSKPVRWDKNIMKVERGSWVRIYGTHIHAWSESFFKLCVFDCGIFLRVDNCTLSKERFDYARVLLATTSLEILNCTDKILIDGVLVELKIIEEWGFSIGTEINVLVTKEVPIKALTKDVETEAISIHVAPEVNMSACVGVGEQQAEVQPMLDENVKVLVRRRQLDRLIQDRGV</sequence>
<reference evidence="2 4" key="1">
    <citation type="journal article" date="2011" name="Nature">
        <title>The Medicago genome provides insight into the evolution of rhizobial symbioses.</title>
        <authorList>
            <person name="Young N.D."/>
            <person name="Debelle F."/>
            <person name="Oldroyd G.E."/>
            <person name="Geurts R."/>
            <person name="Cannon S.B."/>
            <person name="Udvardi M.K."/>
            <person name="Benedito V.A."/>
            <person name="Mayer K.F."/>
            <person name="Gouzy J."/>
            <person name="Schoof H."/>
            <person name="Van de Peer Y."/>
            <person name="Proost S."/>
            <person name="Cook D.R."/>
            <person name="Meyers B.C."/>
            <person name="Spannagl M."/>
            <person name="Cheung F."/>
            <person name="De Mita S."/>
            <person name="Krishnakumar V."/>
            <person name="Gundlach H."/>
            <person name="Zhou S."/>
            <person name="Mudge J."/>
            <person name="Bharti A.K."/>
            <person name="Murray J.D."/>
            <person name="Naoumkina M.A."/>
            <person name="Rosen B."/>
            <person name="Silverstein K.A."/>
            <person name="Tang H."/>
            <person name="Rombauts S."/>
            <person name="Zhao P.X."/>
            <person name="Zhou P."/>
            <person name="Barbe V."/>
            <person name="Bardou P."/>
            <person name="Bechner M."/>
            <person name="Bellec A."/>
            <person name="Berger A."/>
            <person name="Berges H."/>
            <person name="Bidwell S."/>
            <person name="Bisseling T."/>
            <person name="Choisne N."/>
            <person name="Couloux A."/>
            <person name="Denny R."/>
            <person name="Deshpande S."/>
            <person name="Dai X."/>
            <person name="Doyle J.J."/>
            <person name="Dudez A.M."/>
            <person name="Farmer A.D."/>
            <person name="Fouteau S."/>
            <person name="Franken C."/>
            <person name="Gibelin C."/>
            <person name="Gish J."/>
            <person name="Goldstein S."/>
            <person name="Gonzalez A.J."/>
            <person name="Green P.J."/>
            <person name="Hallab A."/>
            <person name="Hartog M."/>
            <person name="Hua A."/>
            <person name="Humphray S.J."/>
            <person name="Jeong D.H."/>
            <person name="Jing Y."/>
            <person name="Jocker A."/>
            <person name="Kenton S.M."/>
            <person name="Kim D.J."/>
            <person name="Klee K."/>
            <person name="Lai H."/>
            <person name="Lang C."/>
            <person name="Lin S."/>
            <person name="Macmil S.L."/>
            <person name="Magdelenat G."/>
            <person name="Matthews L."/>
            <person name="McCorrison J."/>
            <person name="Monaghan E.L."/>
            <person name="Mun J.H."/>
            <person name="Najar F.Z."/>
            <person name="Nicholson C."/>
            <person name="Noirot C."/>
            <person name="O'Bleness M."/>
            <person name="Paule C.R."/>
            <person name="Poulain J."/>
            <person name="Prion F."/>
            <person name="Qin B."/>
            <person name="Qu C."/>
            <person name="Retzel E.F."/>
            <person name="Riddle C."/>
            <person name="Sallet E."/>
            <person name="Samain S."/>
            <person name="Samson N."/>
            <person name="Sanders I."/>
            <person name="Saurat O."/>
            <person name="Scarpelli C."/>
            <person name="Schiex T."/>
            <person name="Segurens B."/>
            <person name="Severin A.J."/>
            <person name="Sherrier D.J."/>
            <person name="Shi R."/>
            <person name="Sims S."/>
            <person name="Singer S.R."/>
            <person name="Sinharoy S."/>
            <person name="Sterck L."/>
            <person name="Viollet A."/>
            <person name="Wang B.B."/>
            <person name="Wang K."/>
            <person name="Wang M."/>
            <person name="Wang X."/>
            <person name="Warfsmann J."/>
            <person name="Weissenbach J."/>
            <person name="White D.D."/>
            <person name="White J.D."/>
            <person name="Wiley G.B."/>
            <person name="Wincker P."/>
            <person name="Xing Y."/>
            <person name="Yang L."/>
            <person name="Yao Z."/>
            <person name="Ying F."/>
            <person name="Zhai J."/>
            <person name="Zhou L."/>
            <person name="Zuber A."/>
            <person name="Denarie J."/>
            <person name="Dixon R.A."/>
            <person name="May G.D."/>
            <person name="Schwartz D.C."/>
            <person name="Rogers J."/>
            <person name="Quetier F."/>
            <person name="Town C.D."/>
            <person name="Roe B.A."/>
        </authorList>
    </citation>
    <scope>NUCLEOTIDE SEQUENCE [LARGE SCALE GENOMIC DNA]</scope>
    <source>
        <strain evidence="2">A17</strain>
        <strain evidence="3 4">cv. Jemalong A17</strain>
    </source>
</reference>
<evidence type="ECO:0000313" key="2">
    <source>
        <dbReference type="EMBL" id="AES75667.2"/>
    </source>
</evidence>
<name>G7KLJ8_MEDTR</name>
<organism evidence="2 4">
    <name type="scientific">Medicago truncatula</name>
    <name type="common">Barrel medic</name>
    <name type="synonym">Medicago tribuloides</name>
    <dbReference type="NCBI Taxonomy" id="3880"/>
    <lineage>
        <taxon>Eukaryota</taxon>
        <taxon>Viridiplantae</taxon>
        <taxon>Streptophyta</taxon>
        <taxon>Embryophyta</taxon>
        <taxon>Tracheophyta</taxon>
        <taxon>Spermatophyta</taxon>
        <taxon>Magnoliopsida</taxon>
        <taxon>eudicotyledons</taxon>
        <taxon>Gunneridae</taxon>
        <taxon>Pentapetalae</taxon>
        <taxon>rosids</taxon>
        <taxon>fabids</taxon>
        <taxon>Fabales</taxon>
        <taxon>Fabaceae</taxon>
        <taxon>Papilionoideae</taxon>
        <taxon>50 kb inversion clade</taxon>
        <taxon>NPAAA clade</taxon>
        <taxon>Hologalegina</taxon>
        <taxon>IRL clade</taxon>
        <taxon>Trifolieae</taxon>
        <taxon>Medicago</taxon>
    </lineage>
</organism>
<keyword evidence="4" id="KW-1185">Reference proteome</keyword>
<dbReference type="EMBL" id="CM001222">
    <property type="protein sequence ID" value="AES75667.2"/>
    <property type="molecule type" value="Genomic_DNA"/>
</dbReference>
<proteinExistence type="predicted"/>
<dbReference type="Proteomes" id="UP000002051">
    <property type="component" value="Chromosome 6"/>
</dbReference>